<sequence>MFQTDILSSNGHMTMEEIEPMVLLGVIRQFEEHDAMEKTSKARCRCSEMFKYAIVTEKFSISDSRPDLHV</sequence>
<protein>
    <submittedName>
        <fullName evidence="3">Integrase</fullName>
    </submittedName>
</protein>
<dbReference type="STRING" id="351675.SAMN05421680_102167"/>
<dbReference type="EMBL" id="FORG01000002">
    <property type="protein sequence ID" value="SFI58224.1"/>
    <property type="molecule type" value="Genomic_DNA"/>
</dbReference>
<gene>
    <name evidence="4" type="ORF">SAMN05421680_102167</name>
    <name evidence="3" type="ORF">Xmau_00572</name>
</gene>
<accession>A0A1I3JDE3</accession>
<evidence type="ECO:0000313" key="5">
    <source>
        <dbReference type="Proteomes" id="UP000198919"/>
    </source>
</evidence>
<dbReference type="AlphaFoldDB" id="A0A1I3JDE3"/>
<reference evidence="4" key="2">
    <citation type="submission" date="2016-10" db="EMBL/GenBank/DDBJ databases">
        <authorList>
            <person name="de Groot N.N."/>
        </authorList>
    </citation>
    <scope>NUCLEOTIDE SEQUENCE [LARGE SCALE GENOMIC DNA]</scope>
    <source>
        <strain evidence="4">DSM 17908</strain>
    </source>
</reference>
<dbReference type="InterPro" id="IPR010998">
    <property type="entry name" value="Integrase_recombinase_N"/>
</dbReference>
<dbReference type="Gene3D" id="1.10.150.130">
    <property type="match status" value="1"/>
</dbReference>
<name>A0A1I3JDE3_9GAMM</name>
<dbReference type="Proteomes" id="UP000224607">
    <property type="component" value="Unassembled WGS sequence"/>
</dbReference>
<evidence type="ECO:0000256" key="1">
    <source>
        <dbReference type="ARBA" id="ARBA00023125"/>
    </source>
</evidence>
<proteinExistence type="predicted"/>
<evidence type="ECO:0000313" key="4">
    <source>
        <dbReference type="EMBL" id="SFI58224.1"/>
    </source>
</evidence>
<dbReference type="InterPro" id="IPR053876">
    <property type="entry name" value="Phage_int_M"/>
</dbReference>
<dbReference type="GO" id="GO:0003677">
    <property type="term" value="F:DNA binding"/>
    <property type="evidence" value="ECO:0007669"/>
    <property type="project" value="UniProtKB-KW"/>
</dbReference>
<reference evidence="5" key="1">
    <citation type="submission" date="2016-10" db="EMBL/GenBank/DDBJ databases">
        <authorList>
            <person name="Varghese N."/>
            <person name="Submissions S."/>
        </authorList>
    </citation>
    <scope>NUCLEOTIDE SEQUENCE [LARGE SCALE GENOMIC DNA]</scope>
    <source>
        <strain evidence="5">DSM 17908</strain>
    </source>
</reference>
<keyword evidence="1" id="KW-0238">DNA-binding</keyword>
<feature type="domain" description="Phage integrase central" evidence="2">
    <location>
        <begin position="2"/>
        <end position="58"/>
    </location>
</feature>
<evidence type="ECO:0000259" key="2">
    <source>
        <dbReference type="Pfam" id="PF22022"/>
    </source>
</evidence>
<dbReference type="Pfam" id="PF22022">
    <property type="entry name" value="Phage_int_M"/>
    <property type="match status" value="1"/>
</dbReference>
<dbReference type="Proteomes" id="UP000198919">
    <property type="component" value="Unassembled WGS sequence"/>
</dbReference>
<organism evidence="4 5">
    <name type="scientific">Xenorhabdus mauleonii</name>
    <dbReference type="NCBI Taxonomy" id="351675"/>
    <lineage>
        <taxon>Bacteria</taxon>
        <taxon>Pseudomonadati</taxon>
        <taxon>Pseudomonadota</taxon>
        <taxon>Gammaproteobacteria</taxon>
        <taxon>Enterobacterales</taxon>
        <taxon>Morganellaceae</taxon>
        <taxon>Xenorhabdus</taxon>
    </lineage>
</organism>
<evidence type="ECO:0000313" key="6">
    <source>
        <dbReference type="Proteomes" id="UP000224607"/>
    </source>
</evidence>
<keyword evidence="6" id="KW-1185">Reference proteome</keyword>
<evidence type="ECO:0000313" key="3">
    <source>
        <dbReference type="EMBL" id="PHM46175.1"/>
    </source>
</evidence>
<reference evidence="3 6" key="3">
    <citation type="journal article" date="2017" name="Nat. Microbiol.">
        <title>Natural product diversity associated with the nematode symbionts Photorhabdus and Xenorhabdus.</title>
        <authorList>
            <person name="Tobias N.J."/>
            <person name="Wolff H."/>
            <person name="Djahanschiri B."/>
            <person name="Grundmann F."/>
            <person name="Kronenwerth M."/>
            <person name="Shi Y.M."/>
            <person name="Simonyi S."/>
            <person name="Grun P."/>
            <person name="Shapiro-Ilan D."/>
            <person name="Pidot S.J."/>
            <person name="Stinear T.P."/>
            <person name="Ebersberger I."/>
            <person name="Bode H.B."/>
        </authorList>
    </citation>
    <scope>NUCLEOTIDE SEQUENCE [LARGE SCALE GENOMIC DNA]</scope>
    <source>
        <strain evidence="3 6">DSM 17908</strain>
    </source>
</reference>
<dbReference type="EMBL" id="NITY01000001">
    <property type="protein sequence ID" value="PHM46175.1"/>
    <property type="molecule type" value="Genomic_DNA"/>
</dbReference>